<evidence type="ECO:0000256" key="1">
    <source>
        <dbReference type="ARBA" id="ARBA00004196"/>
    </source>
</evidence>
<dbReference type="AlphaFoldDB" id="A0A151AKI5"/>
<dbReference type="GO" id="GO:0030313">
    <property type="term" value="C:cell envelope"/>
    <property type="evidence" value="ECO:0007669"/>
    <property type="project" value="UniProtKB-SubCell"/>
</dbReference>
<protein>
    <submittedName>
        <fullName evidence="6">D-ribose-binding periplasmic protein</fullName>
    </submittedName>
</protein>
<evidence type="ECO:0000256" key="2">
    <source>
        <dbReference type="ARBA" id="ARBA00007639"/>
    </source>
</evidence>
<dbReference type="STRING" id="1121305.CLCOL_21320"/>
<keyword evidence="4" id="KW-0812">Transmembrane</keyword>
<accession>A0A151AKI5</accession>
<keyword evidence="4" id="KW-0472">Membrane</keyword>
<dbReference type="PANTHER" id="PTHR46847:SF1">
    <property type="entry name" value="D-ALLOSE-BINDING PERIPLASMIC PROTEIN-RELATED"/>
    <property type="match status" value="1"/>
</dbReference>
<dbReference type="CDD" id="cd06314">
    <property type="entry name" value="PBP1_tmGBP"/>
    <property type="match status" value="1"/>
</dbReference>
<dbReference type="GO" id="GO:0030246">
    <property type="term" value="F:carbohydrate binding"/>
    <property type="evidence" value="ECO:0007669"/>
    <property type="project" value="UniProtKB-ARBA"/>
</dbReference>
<keyword evidence="4" id="KW-1133">Transmembrane helix</keyword>
<dbReference type="RefSeq" id="WP_082787898.1">
    <property type="nucleotide sequence ID" value="NZ_LTBB01000012.1"/>
</dbReference>
<comment type="caution">
    <text evidence="6">The sequence shown here is derived from an EMBL/GenBank/DDBJ whole genome shotgun (WGS) entry which is preliminary data.</text>
</comment>
<feature type="domain" description="Periplasmic binding protein" evidence="5">
    <location>
        <begin position="41"/>
        <end position="296"/>
    </location>
</feature>
<evidence type="ECO:0000256" key="3">
    <source>
        <dbReference type="ARBA" id="ARBA00022729"/>
    </source>
</evidence>
<dbReference type="PATRIC" id="fig|1121305.3.peg.2133"/>
<reference evidence="6 7" key="1">
    <citation type="submission" date="2016-02" db="EMBL/GenBank/DDBJ databases">
        <title>Genome sequence of Clostridium colicanis DSM 13634.</title>
        <authorList>
            <person name="Poehlein A."/>
            <person name="Daniel R."/>
        </authorList>
    </citation>
    <scope>NUCLEOTIDE SEQUENCE [LARGE SCALE GENOMIC DNA]</scope>
    <source>
        <strain evidence="6 7">DSM 13634</strain>
    </source>
</reference>
<comment type="similarity">
    <text evidence="2">Belongs to the bacterial solute-binding protein 2 family.</text>
</comment>
<proteinExistence type="inferred from homology"/>
<evidence type="ECO:0000313" key="6">
    <source>
        <dbReference type="EMBL" id="KYH28179.1"/>
    </source>
</evidence>
<dbReference type="Proteomes" id="UP000075374">
    <property type="component" value="Unassembled WGS sequence"/>
</dbReference>
<gene>
    <name evidence="6" type="primary">rbsB_3</name>
    <name evidence="6" type="ORF">CLCOL_21320</name>
</gene>
<sequence>MKKYIVYIIFMLTNVCIFTFLLIYISNTGLNKSEKADKPKIVLISHVYSNPYWQYVKQGAEDAAKERGAVIEFKGPNTDSIKEGIKFIDMAIYAKVQGIITYVQDENEYKPYINKAIERGIPLITVDSDAETSNRLAYVGTDNVKAGEVAAKELMKKIGTNGNVFILMGGKEVKNQIERVKGFSNYISTHSNIHITNIEGSGAYLLESELATRKILSKNHKINAIFCPSALGSVGAAKAVESMNLKGKVSIIGFDDLPETIANISKGVTYATIVQRPYEMGYKSVNLIMDNLQGKKINGKYITDVKVVDESNLDSYLRGDIK</sequence>
<comment type="subcellular location">
    <subcellularLocation>
        <location evidence="1">Cell envelope</location>
    </subcellularLocation>
</comment>
<evidence type="ECO:0000313" key="7">
    <source>
        <dbReference type="Proteomes" id="UP000075374"/>
    </source>
</evidence>
<name>A0A151AKI5_9CLOT</name>
<keyword evidence="7" id="KW-1185">Reference proteome</keyword>
<dbReference type="SUPFAM" id="SSF53822">
    <property type="entry name" value="Periplasmic binding protein-like I"/>
    <property type="match status" value="1"/>
</dbReference>
<evidence type="ECO:0000259" key="5">
    <source>
        <dbReference type="Pfam" id="PF13407"/>
    </source>
</evidence>
<dbReference type="Gene3D" id="3.40.50.2300">
    <property type="match status" value="2"/>
</dbReference>
<dbReference type="PANTHER" id="PTHR46847">
    <property type="entry name" value="D-ALLOSE-BINDING PERIPLASMIC PROTEIN-RELATED"/>
    <property type="match status" value="1"/>
</dbReference>
<dbReference type="InterPro" id="IPR028082">
    <property type="entry name" value="Peripla_BP_I"/>
</dbReference>
<dbReference type="InterPro" id="IPR025997">
    <property type="entry name" value="SBP_2_dom"/>
</dbReference>
<dbReference type="EMBL" id="LTBB01000012">
    <property type="protein sequence ID" value="KYH28179.1"/>
    <property type="molecule type" value="Genomic_DNA"/>
</dbReference>
<feature type="transmembrane region" description="Helical" evidence="4">
    <location>
        <begin position="6"/>
        <end position="25"/>
    </location>
</feature>
<evidence type="ECO:0000256" key="4">
    <source>
        <dbReference type="SAM" id="Phobius"/>
    </source>
</evidence>
<dbReference type="Pfam" id="PF13407">
    <property type="entry name" value="Peripla_BP_4"/>
    <property type="match status" value="1"/>
</dbReference>
<organism evidence="6 7">
    <name type="scientific">Clostridium colicanis DSM 13634</name>
    <dbReference type="NCBI Taxonomy" id="1121305"/>
    <lineage>
        <taxon>Bacteria</taxon>
        <taxon>Bacillati</taxon>
        <taxon>Bacillota</taxon>
        <taxon>Clostridia</taxon>
        <taxon>Eubacteriales</taxon>
        <taxon>Clostridiaceae</taxon>
        <taxon>Clostridium</taxon>
    </lineage>
</organism>
<keyword evidence="3" id="KW-0732">Signal</keyword>